<dbReference type="InterPro" id="IPR011004">
    <property type="entry name" value="Trimer_LpxA-like_sf"/>
</dbReference>
<dbReference type="CDD" id="cd03354">
    <property type="entry name" value="LbH_SAT"/>
    <property type="match status" value="1"/>
</dbReference>
<dbReference type="Pfam" id="PF00132">
    <property type="entry name" value="Hexapep"/>
    <property type="match status" value="1"/>
</dbReference>
<gene>
    <name evidence="4" type="ORF">LRLP16767_LR3C6_01482</name>
</gene>
<sequence length="194" mass="21735">MGFSVHLNVQLKFYNLPKNKRHQPFYIGDEVKKYLMILRKREFLLYKIENSNFTLLRVLRRAYSILLQYKMHKLGIKLGFDVPLNRIGPGFRIDHWGFLVINSKAKIGKDCHIFGDVTIGIKKDNIEGAPNIGDNVTIGAGSRILGPIKIASNCVIGANAVVTHDFLEPGSIIVGIPAKKIGSLSEKINTHNNI</sequence>
<dbReference type="PANTHER" id="PTHR42811">
    <property type="entry name" value="SERINE ACETYLTRANSFERASE"/>
    <property type="match status" value="1"/>
</dbReference>
<organism evidence="4">
    <name type="scientific">Limosilactobacillus reuteri</name>
    <name type="common">Lactobacillus reuteri</name>
    <dbReference type="NCBI Taxonomy" id="1598"/>
    <lineage>
        <taxon>Bacteria</taxon>
        <taxon>Bacillati</taxon>
        <taxon>Bacillota</taxon>
        <taxon>Bacilli</taxon>
        <taxon>Lactobacillales</taxon>
        <taxon>Lactobacillaceae</taxon>
        <taxon>Limosilactobacillus</taxon>
    </lineage>
</organism>
<evidence type="ECO:0000313" key="4">
    <source>
        <dbReference type="EMBL" id="CUR39515.1"/>
    </source>
</evidence>
<keyword evidence="3 4" id="KW-0012">Acyltransferase</keyword>
<evidence type="ECO:0000256" key="2">
    <source>
        <dbReference type="ARBA" id="ARBA00022679"/>
    </source>
</evidence>
<dbReference type="GO" id="GO:0009001">
    <property type="term" value="F:serine O-acetyltransferase activity"/>
    <property type="evidence" value="ECO:0007669"/>
    <property type="project" value="UniProtKB-EC"/>
</dbReference>
<proteinExistence type="inferred from homology"/>
<evidence type="ECO:0000256" key="1">
    <source>
        <dbReference type="ARBA" id="ARBA00007274"/>
    </source>
</evidence>
<dbReference type="InterPro" id="IPR045304">
    <property type="entry name" value="LbH_SAT"/>
</dbReference>
<dbReference type="AlphaFoldDB" id="A0A0U5JSL7"/>
<protein>
    <submittedName>
        <fullName evidence="4">Serine acetyltransferase</fullName>
        <ecNumber evidence="4">2.3.1.30</ecNumber>
    </submittedName>
</protein>
<dbReference type="SUPFAM" id="SSF51161">
    <property type="entry name" value="Trimeric LpxA-like enzymes"/>
    <property type="match status" value="1"/>
</dbReference>
<accession>A0A0U5JSL7</accession>
<comment type="similarity">
    <text evidence="1">Belongs to the transferase hexapeptide repeat family.</text>
</comment>
<dbReference type="EC" id="2.3.1.30" evidence="4"/>
<evidence type="ECO:0000256" key="3">
    <source>
        <dbReference type="ARBA" id="ARBA00023315"/>
    </source>
</evidence>
<dbReference type="Gene3D" id="2.160.10.10">
    <property type="entry name" value="Hexapeptide repeat proteins"/>
    <property type="match status" value="1"/>
</dbReference>
<dbReference type="EMBL" id="LN887453">
    <property type="protein sequence ID" value="CUR39515.1"/>
    <property type="molecule type" value="Genomic_DNA"/>
</dbReference>
<keyword evidence="2 4" id="KW-0808">Transferase</keyword>
<dbReference type="InterPro" id="IPR001451">
    <property type="entry name" value="Hexapep"/>
</dbReference>
<reference evidence="4" key="1">
    <citation type="submission" date="2015-10" db="EMBL/GenBank/DDBJ databases">
        <authorList>
            <person name="Gilbert D.G."/>
        </authorList>
    </citation>
    <scope>NUCLEOTIDE SEQUENCE</scope>
    <source>
        <strain evidence="4">3c6</strain>
    </source>
</reference>
<name>A0A0U5JSL7_LIMRT</name>